<evidence type="ECO:0000259" key="7">
    <source>
        <dbReference type="Pfam" id="PF00081"/>
    </source>
</evidence>
<keyword evidence="10" id="KW-1185">Reference proteome</keyword>
<name>A0A1I3XKX8_9PROT</name>
<dbReference type="Gene3D" id="3.55.40.20">
    <property type="entry name" value="Iron/manganese superoxide dismutase, C-terminal domain"/>
    <property type="match status" value="1"/>
</dbReference>
<evidence type="ECO:0000313" key="9">
    <source>
        <dbReference type="EMBL" id="SFK20203.1"/>
    </source>
</evidence>
<dbReference type="InterPro" id="IPR006311">
    <property type="entry name" value="TAT_signal"/>
</dbReference>
<comment type="similarity">
    <text evidence="1 6">Belongs to the iron/manganese superoxide dismutase family.</text>
</comment>
<dbReference type="InterPro" id="IPR019833">
    <property type="entry name" value="Mn/Fe_SOD_BS"/>
</dbReference>
<organism evidence="9 10">
    <name type="scientific">Falsiroseomonas stagni DSM 19981</name>
    <dbReference type="NCBI Taxonomy" id="1123062"/>
    <lineage>
        <taxon>Bacteria</taxon>
        <taxon>Pseudomonadati</taxon>
        <taxon>Pseudomonadota</taxon>
        <taxon>Alphaproteobacteria</taxon>
        <taxon>Acetobacterales</taxon>
        <taxon>Roseomonadaceae</taxon>
        <taxon>Falsiroseomonas</taxon>
    </lineage>
</organism>
<dbReference type="EMBL" id="FOSQ01000001">
    <property type="protein sequence ID" value="SFK20203.1"/>
    <property type="molecule type" value="Genomic_DNA"/>
</dbReference>
<feature type="binding site" evidence="5">
    <location>
        <position position="67"/>
    </location>
    <ligand>
        <name>Mn(2+)</name>
        <dbReference type="ChEBI" id="CHEBI:29035"/>
    </ligand>
</feature>
<gene>
    <name evidence="9" type="ORF">SAMN02745775_101422</name>
</gene>
<dbReference type="OrthoDB" id="9803125at2"/>
<dbReference type="AlphaFoldDB" id="A0A1I3XKX8"/>
<dbReference type="Pfam" id="PF00081">
    <property type="entry name" value="Sod_Fe_N"/>
    <property type="match status" value="1"/>
</dbReference>
<evidence type="ECO:0000256" key="2">
    <source>
        <dbReference type="ARBA" id="ARBA00012682"/>
    </source>
</evidence>
<sequence length="248" mass="26886">MAILQRRNLLGLGAALGSTLGATLWATPRSALAQAAPAPTGPHTLAPLPYAFDANEAAIDARTMELHWRFHHGGQVNNLNMAIREHTALQALPLDQLLMNLGQVPEAVRTAVRNNGGGHANHSMFWGIMGGRGGEPTGELAAAIAQDFTDFATFRNRFNAAANGVFGSGWAFVTVTQAGRLAIVTRPGQDNPLMDGQRVLIGNDVWEHAYYLRYQNRRAEYTANWWNVIDWSKVATRYAAAKAGTLTV</sequence>
<comment type="catalytic activity">
    <reaction evidence="6">
        <text>2 superoxide + 2 H(+) = H2O2 + O2</text>
        <dbReference type="Rhea" id="RHEA:20696"/>
        <dbReference type="ChEBI" id="CHEBI:15378"/>
        <dbReference type="ChEBI" id="CHEBI:15379"/>
        <dbReference type="ChEBI" id="CHEBI:16240"/>
        <dbReference type="ChEBI" id="CHEBI:18421"/>
        <dbReference type="EC" id="1.15.1.1"/>
    </reaction>
</comment>
<evidence type="ECO:0000256" key="6">
    <source>
        <dbReference type="RuleBase" id="RU000414"/>
    </source>
</evidence>
<evidence type="ECO:0000256" key="3">
    <source>
        <dbReference type="ARBA" id="ARBA00022723"/>
    </source>
</evidence>
<dbReference type="PANTHER" id="PTHR43595:SF2">
    <property type="entry name" value="SMALL RIBOSOMAL SUBUNIT PROTEIN MS42"/>
    <property type="match status" value="1"/>
</dbReference>
<reference evidence="9 10" key="1">
    <citation type="submission" date="2016-10" db="EMBL/GenBank/DDBJ databases">
        <authorList>
            <person name="de Groot N.N."/>
        </authorList>
    </citation>
    <scope>NUCLEOTIDE SEQUENCE [LARGE SCALE GENOMIC DNA]</scope>
    <source>
        <strain evidence="9 10">DSM 19981</strain>
    </source>
</reference>
<dbReference type="Gene3D" id="1.10.287.990">
    <property type="entry name" value="Fe,Mn superoxide dismutase (SOD) domain"/>
    <property type="match status" value="1"/>
</dbReference>
<dbReference type="EC" id="1.15.1.1" evidence="2 6"/>
<dbReference type="GO" id="GO:0005737">
    <property type="term" value="C:cytoplasm"/>
    <property type="evidence" value="ECO:0007669"/>
    <property type="project" value="TreeGrafter"/>
</dbReference>
<accession>A0A1I3XKX8</accession>
<dbReference type="GO" id="GO:0004784">
    <property type="term" value="F:superoxide dismutase activity"/>
    <property type="evidence" value="ECO:0007669"/>
    <property type="project" value="UniProtKB-EC"/>
</dbReference>
<dbReference type="InterPro" id="IPR036314">
    <property type="entry name" value="SOD_C_sf"/>
</dbReference>
<feature type="binding site" evidence="5">
    <location>
        <position position="204"/>
    </location>
    <ligand>
        <name>Mn(2+)</name>
        <dbReference type="ChEBI" id="CHEBI:29035"/>
    </ligand>
</feature>
<dbReference type="Proteomes" id="UP000199473">
    <property type="component" value="Unassembled WGS sequence"/>
</dbReference>
<dbReference type="GO" id="GO:0046872">
    <property type="term" value="F:metal ion binding"/>
    <property type="evidence" value="ECO:0007669"/>
    <property type="project" value="UniProtKB-KW"/>
</dbReference>
<keyword evidence="3 5" id="KW-0479">Metal-binding</keyword>
<evidence type="ECO:0000313" key="10">
    <source>
        <dbReference type="Proteomes" id="UP000199473"/>
    </source>
</evidence>
<dbReference type="STRING" id="1123062.SAMN02745775_101422"/>
<dbReference type="FunFam" id="3.55.40.20:FF:000004">
    <property type="entry name" value="Superoxide dismutase [Fe]"/>
    <property type="match status" value="1"/>
</dbReference>
<dbReference type="PANTHER" id="PTHR43595">
    <property type="entry name" value="37S RIBOSOMAL PROTEIN S26, MITOCHONDRIAL"/>
    <property type="match status" value="1"/>
</dbReference>
<feature type="binding site" evidence="5">
    <location>
        <position position="208"/>
    </location>
    <ligand>
        <name>Mn(2+)</name>
        <dbReference type="ChEBI" id="CHEBI:29035"/>
    </ligand>
</feature>
<feature type="domain" description="Manganese/iron superoxide dismutase C-terminal" evidence="8">
    <location>
        <begin position="136"/>
        <end position="237"/>
    </location>
</feature>
<keyword evidence="4 6" id="KW-0560">Oxidoreductase</keyword>
<feature type="binding site" evidence="5">
    <location>
        <position position="122"/>
    </location>
    <ligand>
        <name>Mn(2+)</name>
        <dbReference type="ChEBI" id="CHEBI:29035"/>
    </ligand>
</feature>
<dbReference type="PROSITE" id="PS00088">
    <property type="entry name" value="SOD_MN"/>
    <property type="match status" value="1"/>
</dbReference>
<dbReference type="RefSeq" id="WP_092954805.1">
    <property type="nucleotide sequence ID" value="NZ_FOSQ01000001.1"/>
</dbReference>
<dbReference type="InterPro" id="IPR001189">
    <property type="entry name" value="Mn/Fe_SOD"/>
</dbReference>
<evidence type="ECO:0000259" key="8">
    <source>
        <dbReference type="Pfam" id="PF02777"/>
    </source>
</evidence>
<protein>
    <recommendedName>
        <fullName evidence="2 6">Superoxide dismutase</fullName>
        <ecNumber evidence="2 6">1.15.1.1</ecNumber>
    </recommendedName>
</protein>
<comment type="function">
    <text evidence="6">Destroys radicals which are normally produced within the cells and which are toxic to biological systems.</text>
</comment>
<evidence type="ECO:0000256" key="4">
    <source>
        <dbReference type="ARBA" id="ARBA00023002"/>
    </source>
</evidence>
<dbReference type="InterPro" id="IPR019832">
    <property type="entry name" value="Mn/Fe_SOD_C"/>
</dbReference>
<dbReference type="Pfam" id="PF02777">
    <property type="entry name" value="Sod_Fe_C"/>
    <property type="match status" value="1"/>
</dbReference>
<feature type="domain" description="Manganese/iron superoxide dismutase N-terminal" evidence="7">
    <location>
        <begin position="43"/>
        <end position="129"/>
    </location>
</feature>
<evidence type="ECO:0000256" key="5">
    <source>
        <dbReference type="PIRSR" id="PIRSR000349-1"/>
    </source>
</evidence>
<dbReference type="SUPFAM" id="SSF46609">
    <property type="entry name" value="Fe,Mn superoxide dismutase (SOD), N-terminal domain"/>
    <property type="match status" value="1"/>
</dbReference>
<proteinExistence type="inferred from homology"/>
<dbReference type="InterPro" id="IPR019831">
    <property type="entry name" value="Mn/Fe_SOD_N"/>
</dbReference>
<dbReference type="SUPFAM" id="SSF54719">
    <property type="entry name" value="Fe,Mn superoxide dismutase (SOD), C-terminal domain"/>
    <property type="match status" value="1"/>
</dbReference>
<evidence type="ECO:0000256" key="1">
    <source>
        <dbReference type="ARBA" id="ARBA00008714"/>
    </source>
</evidence>
<dbReference type="InterPro" id="IPR036324">
    <property type="entry name" value="Mn/Fe_SOD_N_sf"/>
</dbReference>
<dbReference type="PIRSF" id="PIRSF000349">
    <property type="entry name" value="SODismutase"/>
    <property type="match status" value="1"/>
</dbReference>
<dbReference type="PROSITE" id="PS51318">
    <property type="entry name" value="TAT"/>
    <property type="match status" value="1"/>
</dbReference>
<dbReference type="PRINTS" id="PR01703">
    <property type="entry name" value="MNSODISMTASE"/>
</dbReference>